<dbReference type="SUPFAM" id="SSF90229">
    <property type="entry name" value="CCCH zinc finger"/>
    <property type="match status" value="1"/>
</dbReference>
<dbReference type="AlphaFoldDB" id="A0A6C0LTE3"/>
<evidence type="ECO:0000256" key="3">
    <source>
        <dbReference type="ARBA" id="ARBA00022833"/>
    </source>
</evidence>
<sequence>MNQDENNYTQIYNKYSDEYYDQYYDFDCDEQQYEYEDAVGRPYLDSAIPTPGIFYTVSRVAKAMKTLRQEEEVHKLKAATLEARRIAYETKIFAAEVKARKNDFKNEQLSFFRSQLEKQSLDEVAKAVYDKIYTDATEVKIANEILLSKIPKFSSAQLAKMKAIEDDAKPEASAKFYTWRNGIKASATNRQAWGHRRNGGGKGHKATLQELNSEALSAEIAAARRLRRKAIAEKEEVEETQRSITIARVNAQRAEMEAKKAAEFAAANPIVKAEVVEETEGQKFRREELEAFRVKTATTEYVFEAPVAIASDPSGWTKVNTKETKNSKIAKQIEKALYIAPRETDDAVSVAEAVAPKPMSKKVTATQMCKSVSKGDKCPYPPDKCNFAHGYDELKPKDCANRCCRFIKKIGDKYVNKGRKICTYIHEAETKSNLCQRIGVRVDVSITSNKITASIKIKGITPMSDRVLKPYSASRAWAPLDVRG</sequence>
<keyword evidence="3" id="KW-0862">Zinc</keyword>
<accession>A0A6C0LTE3</accession>
<keyword evidence="2" id="KW-0863">Zinc-finger</keyword>
<reference evidence="6" key="1">
    <citation type="journal article" date="2020" name="Nature">
        <title>Giant virus diversity and host interactions through global metagenomics.</title>
        <authorList>
            <person name="Schulz F."/>
            <person name="Roux S."/>
            <person name="Paez-Espino D."/>
            <person name="Jungbluth S."/>
            <person name="Walsh D.A."/>
            <person name="Denef V.J."/>
            <person name="McMahon K.D."/>
            <person name="Konstantinidis K.T."/>
            <person name="Eloe-Fadrosh E.A."/>
            <person name="Kyrpides N.C."/>
            <person name="Woyke T."/>
        </authorList>
    </citation>
    <scope>NUCLEOTIDE SEQUENCE</scope>
    <source>
        <strain evidence="6">GVMAG-S-1016704-142</strain>
    </source>
</reference>
<keyword evidence="4" id="KW-0175">Coiled coil</keyword>
<dbReference type="InterPro" id="IPR036855">
    <property type="entry name" value="Znf_CCCH_sf"/>
</dbReference>
<dbReference type="EMBL" id="MN740566">
    <property type="protein sequence ID" value="QHU34029.1"/>
    <property type="molecule type" value="Genomic_DNA"/>
</dbReference>
<protein>
    <recommendedName>
        <fullName evidence="5">C3H1-type domain-containing protein</fullName>
    </recommendedName>
</protein>
<organism evidence="6">
    <name type="scientific">viral metagenome</name>
    <dbReference type="NCBI Taxonomy" id="1070528"/>
    <lineage>
        <taxon>unclassified sequences</taxon>
        <taxon>metagenomes</taxon>
        <taxon>organismal metagenomes</taxon>
    </lineage>
</organism>
<evidence type="ECO:0000256" key="2">
    <source>
        <dbReference type="ARBA" id="ARBA00022771"/>
    </source>
</evidence>
<evidence type="ECO:0000256" key="1">
    <source>
        <dbReference type="ARBA" id="ARBA00022723"/>
    </source>
</evidence>
<name>A0A6C0LTE3_9ZZZZ</name>
<dbReference type="PROSITE" id="PS50103">
    <property type="entry name" value="ZF_C3H1"/>
    <property type="match status" value="1"/>
</dbReference>
<evidence type="ECO:0000256" key="4">
    <source>
        <dbReference type="SAM" id="Coils"/>
    </source>
</evidence>
<dbReference type="Gene3D" id="4.10.1000.10">
    <property type="entry name" value="Zinc finger, CCCH-type"/>
    <property type="match status" value="1"/>
</dbReference>
<dbReference type="InterPro" id="IPR000571">
    <property type="entry name" value="Znf_CCCH"/>
</dbReference>
<proteinExistence type="predicted"/>
<keyword evidence="1" id="KW-0479">Metal-binding</keyword>
<feature type="coiled-coil region" evidence="4">
    <location>
        <begin position="213"/>
        <end position="257"/>
    </location>
</feature>
<dbReference type="GO" id="GO:0008270">
    <property type="term" value="F:zinc ion binding"/>
    <property type="evidence" value="ECO:0007669"/>
    <property type="project" value="UniProtKB-KW"/>
</dbReference>
<evidence type="ECO:0000259" key="5">
    <source>
        <dbReference type="PROSITE" id="PS50103"/>
    </source>
</evidence>
<evidence type="ECO:0000313" key="6">
    <source>
        <dbReference type="EMBL" id="QHU34029.1"/>
    </source>
</evidence>
<feature type="domain" description="C3H1-type" evidence="5">
    <location>
        <begin position="364"/>
        <end position="392"/>
    </location>
</feature>